<evidence type="ECO:0000313" key="2">
    <source>
        <dbReference type="Proteomes" id="UP001319861"/>
    </source>
</evidence>
<organism evidence="1 2">
    <name type="scientific">Sinomonas cyclohexanicum</name>
    <name type="common">Corynebacterium cyclohexanicum</name>
    <dbReference type="NCBI Taxonomy" id="322009"/>
    <lineage>
        <taxon>Bacteria</taxon>
        <taxon>Bacillati</taxon>
        <taxon>Actinomycetota</taxon>
        <taxon>Actinomycetes</taxon>
        <taxon>Micrococcales</taxon>
        <taxon>Micrococcaceae</taxon>
        <taxon>Sinomonas</taxon>
    </lineage>
</organism>
<name>A0ABN6FJU1_SINCY</name>
<dbReference type="EMBL" id="AP024525">
    <property type="protein sequence ID" value="BCT76946.1"/>
    <property type="molecule type" value="Genomic_DNA"/>
</dbReference>
<reference evidence="1 2" key="1">
    <citation type="journal article" date="2021" name="J. Biosci. Bioeng.">
        <title>Identification and characterization of a chc gene cluster responsible for the aromatization pathway of cyclohexanecarboxylate degradation in Sinomonas cyclohexanicum ATCC 51369.</title>
        <authorList>
            <person name="Yamamoto T."/>
            <person name="Hasegawa Y."/>
            <person name="Lau P.C.K."/>
            <person name="Iwaki H."/>
        </authorList>
    </citation>
    <scope>NUCLEOTIDE SEQUENCE [LARGE SCALE GENOMIC DNA]</scope>
    <source>
        <strain evidence="1 2">ATCC 51369</strain>
    </source>
</reference>
<gene>
    <name evidence="1" type="ORF">SCMU_27880</name>
</gene>
<protein>
    <submittedName>
        <fullName evidence="1">Uncharacterized protein</fullName>
    </submittedName>
</protein>
<accession>A0ABN6FJU1</accession>
<sequence length="75" mass="7819">MSECAVDEGCDVGFEPVAGFVGRIPSSPAIDRDVRQGALAVEFHVDAEVPGRDGDPPVGFVLDGTEAGQELVKSF</sequence>
<proteinExistence type="predicted"/>
<evidence type="ECO:0000313" key="1">
    <source>
        <dbReference type="EMBL" id="BCT76946.1"/>
    </source>
</evidence>
<dbReference type="Proteomes" id="UP001319861">
    <property type="component" value="Chromosome"/>
</dbReference>
<keyword evidence="2" id="KW-1185">Reference proteome</keyword>